<sequence length="239" mass="27120">MVYLAILGGIVFSFVLFVLLYSLAGLLCFLIPVNKQFQNIQRDIEIFVVSNGVHVDYVLPSISPYFDWKKVLDGRDFETPLAENNFLGIGWGDRGFYLEVDEWANLKPKVAARAMLIPSPTLMHVTLHPELPKNQKRLESIHLSIEQYLQLCDYICSFFKQRENGVILLPGKGYTTNDNFYEAMGSYHAFGTCNFWVNRGLIQIGVRAPIWSHGGAGIFYQLKKAVPRPAAVPPRLESF</sequence>
<dbReference type="NCBIfam" id="TIGR02117">
    <property type="entry name" value="chp_urease_rgn"/>
    <property type="match status" value="1"/>
</dbReference>
<keyword evidence="1" id="KW-1133">Transmembrane helix</keyword>
<name>A0A1H6W923_9BACT</name>
<gene>
    <name evidence="2" type="ORF">SAMN05192553_102350</name>
</gene>
<dbReference type="Proteomes" id="UP000199403">
    <property type="component" value="Unassembled WGS sequence"/>
</dbReference>
<proteinExistence type="predicted"/>
<dbReference type="Pfam" id="PF09601">
    <property type="entry name" value="DUF2459"/>
    <property type="match status" value="1"/>
</dbReference>
<evidence type="ECO:0008006" key="4">
    <source>
        <dbReference type="Google" id="ProtNLM"/>
    </source>
</evidence>
<evidence type="ECO:0000313" key="2">
    <source>
        <dbReference type="EMBL" id="SEJ09330.1"/>
    </source>
</evidence>
<keyword evidence="1" id="KW-0812">Transmembrane</keyword>
<evidence type="ECO:0000256" key="1">
    <source>
        <dbReference type="SAM" id="Phobius"/>
    </source>
</evidence>
<dbReference type="STRING" id="1416801.SAMN05192553_102350"/>
<dbReference type="InterPro" id="IPR011727">
    <property type="entry name" value="CHP02117"/>
</dbReference>
<dbReference type="AlphaFoldDB" id="A0A1H6W923"/>
<feature type="transmembrane region" description="Helical" evidence="1">
    <location>
        <begin position="6"/>
        <end position="33"/>
    </location>
</feature>
<accession>A0A1H6W923</accession>
<evidence type="ECO:0000313" key="3">
    <source>
        <dbReference type="Proteomes" id="UP000199403"/>
    </source>
</evidence>
<protein>
    <recommendedName>
        <fullName evidence="4">TIGR02117 family protein</fullName>
    </recommendedName>
</protein>
<reference evidence="3" key="1">
    <citation type="submission" date="2016-10" db="EMBL/GenBank/DDBJ databases">
        <authorList>
            <person name="Varghese N."/>
            <person name="Submissions S."/>
        </authorList>
    </citation>
    <scope>NUCLEOTIDE SEQUENCE [LARGE SCALE GENOMIC DNA]</scope>
    <source>
        <strain evidence="3">IBRC-M 10761</strain>
    </source>
</reference>
<organism evidence="2 3">
    <name type="scientific">Cyclobacterium xiamenense</name>
    <dbReference type="NCBI Taxonomy" id="1297121"/>
    <lineage>
        <taxon>Bacteria</taxon>
        <taxon>Pseudomonadati</taxon>
        <taxon>Bacteroidota</taxon>
        <taxon>Cytophagia</taxon>
        <taxon>Cytophagales</taxon>
        <taxon>Cyclobacteriaceae</taxon>
        <taxon>Cyclobacterium</taxon>
    </lineage>
</organism>
<dbReference type="EMBL" id="FNZH01000002">
    <property type="protein sequence ID" value="SEJ09330.1"/>
    <property type="molecule type" value="Genomic_DNA"/>
</dbReference>
<keyword evidence="1" id="KW-0472">Membrane</keyword>
<keyword evidence="3" id="KW-1185">Reference proteome</keyword>